<keyword evidence="6" id="KW-0408">Iron</keyword>
<sequence>MAVMISMGLALWMLAFSAVMAGLVARKFDKRRYHPIAGTIFDQLLNFRRLHDYMTDLAAHYKTYRLLAPLRSEVYTSDPTNVEYILKTNFLNYAKGWHNHSILKDLLGDGIFTVDGEKWRDQRKVSSHEFSARALRDVSAVVFKENALKLANVLSESADSDCPIDIQDLFMRSTLDSIFKVAFGSDLDSTSGLNEEGVRFSRAFDAASEITAWRYVDVLWRIKRALNLGLEARLKENVRVVDEFVYKLINTKIAHSEHHGKQDILSRFLSLSEADPKYLRDVVLNFVMAGKDTTATTLSWFFYMLCKHPLSQVKAAEEVKRVAAVTGSISEFAASLSEGSLEQMHYLHAALSETLRLYPPVPVNPKMCLTDDTLPDGFHVRKGDVVAYQPYAMGRMTAIWGDDAGEFRPERWLDAGGCFRPENPFKFTAFQASAN</sequence>
<dbReference type="GO" id="GO:0005506">
    <property type="term" value="F:iron ion binding"/>
    <property type="evidence" value="ECO:0007669"/>
    <property type="project" value="InterPro"/>
</dbReference>
<dbReference type="SUPFAM" id="SSF48264">
    <property type="entry name" value="Cytochrome P450"/>
    <property type="match status" value="1"/>
</dbReference>
<dbReference type="PRINTS" id="PR00463">
    <property type="entry name" value="EP450I"/>
</dbReference>
<dbReference type="GO" id="GO:0016712">
    <property type="term" value="F:oxidoreductase activity, acting on paired donors, with incorporation or reduction of molecular oxygen, reduced flavin or flavoprotein as one donor, and incorporation of one atom of oxygen"/>
    <property type="evidence" value="ECO:0007669"/>
    <property type="project" value="UniProtKB-ARBA"/>
</dbReference>
<comment type="subcellular location">
    <subcellularLocation>
        <location evidence="2">Membrane</location>
        <topology evidence="2">Single-pass membrane protein</topology>
    </subcellularLocation>
</comment>
<evidence type="ECO:0008006" key="10">
    <source>
        <dbReference type="Google" id="ProtNLM"/>
    </source>
</evidence>
<organism evidence="8">
    <name type="scientific">Salvia splendens</name>
    <name type="common">Scarlet sage</name>
    <dbReference type="NCBI Taxonomy" id="180675"/>
    <lineage>
        <taxon>Eukaryota</taxon>
        <taxon>Viridiplantae</taxon>
        <taxon>Streptophyta</taxon>
        <taxon>Embryophyta</taxon>
        <taxon>Tracheophyta</taxon>
        <taxon>Spermatophyta</taxon>
        <taxon>Magnoliopsida</taxon>
        <taxon>eudicotyledons</taxon>
        <taxon>Gunneridae</taxon>
        <taxon>Pentapetalae</taxon>
        <taxon>asterids</taxon>
        <taxon>lamiids</taxon>
        <taxon>Lamiales</taxon>
        <taxon>Lamiaceae</taxon>
        <taxon>Nepetoideae</taxon>
        <taxon>Mentheae</taxon>
        <taxon>Salviinae</taxon>
        <taxon>Salvia</taxon>
        <taxon>Salvia subgen. Calosphace</taxon>
        <taxon>core Calosphace</taxon>
    </lineage>
</organism>
<evidence type="ECO:0000256" key="1">
    <source>
        <dbReference type="ARBA" id="ARBA00001971"/>
    </source>
</evidence>
<dbReference type="AlphaFoldDB" id="A0A8X8YRS8"/>
<dbReference type="Gene3D" id="1.10.630.10">
    <property type="entry name" value="Cytochrome P450"/>
    <property type="match status" value="1"/>
</dbReference>
<evidence type="ECO:0000256" key="7">
    <source>
        <dbReference type="SAM" id="SignalP"/>
    </source>
</evidence>
<keyword evidence="9" id="KW-1185">Reference proteome</keyword>
<reference evidence="8" key="2">
    <citation type="submission" date="2020-08" db="EMBL/GenBank/DDBJ databases">
        <title>Plant Genome Project.</title>
        <authorList>
            <person name="Zhang R.-G."/>
        </authorList>
    </citation>
    <scope>NUCLEOTIDE SEQUENCE</scope>
    <source>
        <strain evidence="8">Huo1</strain>
        <tissue evidence="8">Leaf</tissue>
    </source>
</reference>
<dbReference type="GO" id="GO:0016114">
    <property type="term" value="P:terpenoid biosynthetic process"/>
    <property type="evidence" value="ECO:0007669"/>
    <property type="project" value="UniProtKB-ARBA"/>
</dbReference>
<dbReference type="GO" id="GO:0016020">
    <property type="term" value="C:membrane"/>
    <property type="evidence" value="ECO:0007669"/>
    <property type="project" value="UniProtKB-SubCell"/>
</dbReference>
<evidence type="ECO:0000256" key="6">
    <source>
        <dbReference type="ARBA" id="ARBA00023004"/>
    </source>
</evidence>
<gene>
    <name evidence="8" type="ORF">SASPL_102712</name>
</gene>
<dbReference type="Proteomes" id="UP000298416">
    <property type="component" value="Unassembled WGS sequence"/>
</dbReference>
<evidence type="ECO:0000313" key="8">
    <source>
        <dbReference type="EMBL" id="KAG6437783.1"/>
    </source>
</evidence>
<evidence type="ECO:0000256" key="2">
    <source>
        <dbReference type="ARBA" id="ARBA00004167"/>
    </source>
</evidence>
<feature type="signal peptide" evidence="7">
    <location>
        <begin position="1"/>
        <end position="21"/>
    </location>
</feature>
<dbReference type="Pfam" id="PF00067">
    <property type="entry name" value="p450"/>
    <property type="match status" value="1"/>
</dbReference>
<feature type="chain" id="PRO_5036505629" description="Fatty acid omega-hydroxylase" evidence="7">
    <location>
        <begin position="22"/>
        <end position="435"/>
    </location>
</feature>
<dbReference type="CDD" id="cd11064">
    <property type="entry name" value="CYP86A"/>
    <property type="match status" value="1"/>
</dbReference>
<dbReference type="InterPro" id="IPR001128">
    <property type="entry name" value="Cyt_P450"/>
</dbReference>
<evidence type="ECO:0000256" key="4">
    <source>
        <dbReference type="ARBA" id="ARBA00022723"/>
    </source>
</evidence>
<keyword evidence="5" id="KW-0560">Oxidoreductase</keyword>
<proteinExistence type="inferred from homology"/>
<dbReference type="PANTHER" id="PTHR24296">
    <property type="entry name" value="CYTOCHROME P450"/>
    <property type="match status" value="1"/>
</dbReference>
<comment type="cofactor">
    <cofactor evidence="1">
        <name>heme</name>
        <dbReference type="ChEBI" id="CHEBI:30413"/>
    </cofactor>
</comment>
<evidence type="ECO:0000256" key="3">
    <source>
        <dbReference type="ARBA" id="ARBA00010617"/>
    </source>
</evidence>
<accession>A0A8X8YRS8</accession>
<dbReference type="InterPro" id="IPR036396">
    <property type="entry name" value="Cyt_P450_sf"/>
</dbReference>
<comment type="similarity">
    <text evidence="3">Belongs to the cytochrome P450 family.</text>
</comment>
<comment type="caution">
    <text evidence="8">The sequence shown here is derived from an EMBL/GenBank/DDBJ whole genome shotgun (WGS) entry which is preliminary data.</text>
</comment>
<dbReference type="PRINTS" id="PR00385">
    <property type="entry name" value="P450"/>
</dbReference>
<dbReference type="InterPro" id="IPR002401">
    <property type="entry name" value="Cyt_P450_E_grp-I"/>
</dbReference>
<name>A0A8X8YRS8_SALSN</name>
<reference evidence="8" key="1">
    <citation type="submission" date="2018-01" db="EMBL/GenBank/DDBJ databases">
        <authorList>
            <person name="Mao J.F."/>
        </authorList>
    </citation>
    <scope>NUCLEOTIDE SEQUENCE</scope>
    <source>
        <strain evidence="8">Huo1</strain>
        <tissue evidence="8">Leaf</tissue>
    </source>
</reference>
<keyword evidence="4" id="KW-0479">Metal-binding</keyword>
<evidence type="ECO:0000256" key="5">
    <source>
        <dbReference type="ARBA" id="ARBA00023002"/>
    </source>
</evidence>
<dbReference type="GO" id="GO:0020037">
    <property type="term" value="F:heme binding"/>
    <property type="evidence" value="ECO:0007669"/>
    <property type="project" value="InterPro"/>
</dbReference>
<protein>
    <recommendedName>
        <fullName evidence="10">Fatty acid omega-hydroxylase</fullName>
    </recommendedName>
</protein>
<evidence type="ECO:0000313" key="9">
    <source>
        <dbReference type="Proteomes" id="UP000298416"/>
    </source>
</evidence>
<dbReference type="EMBL" id="PNBA02000001">
    <property type="protein sequence ID" value="KAG6437783.1"/>
    <property type="molecule type" value="Genomic_DNA"/>
</dbReference>
<keyword evidence="7" id="KW-0732">Signal</keyword>